<dbReference type="Proteomes" id="UP000654075">
    <property type="component" value="Unassembled WGS sequence"/>
</dbReference>
<dbReference type="OMA" id="MSLALWH"/>
<organism evidence="2 3">
    <name type="scientific">Polarella glacialis</name>
    <name type="common">Dinoflagellate</name>
    <dbReference type="NCBI Taxonomy" id="89957"/>
    <lineage>
        <taxon>Eukaryota</taxon>
        <taxon>Sar</taxon>
        <taxon>Alveolata</taxon>
        <taxon>Dinophyceae</taxon>
        <taxon>Suessiales</taxon>
        <taxon>Suessiaceae</taxon>
        <taxon>Polarella</taxon>
    </lineage>
</organism>
<proteinExistence type="predicted"/>
<dbReference type="EMBL" id="CAJNNV010028966">
    <property type="protein sequence ID" value="CAE8626406.1"/>
    <property type="molecule type" value="Genomic_DNA"/>
</dbReference>
<evidence type="ECO:0000256" key="1">
    <source>
        <dbReference type="SAM" id="MobiDB-lite"/>
    </source>
</evidence>
<gene>
    <name evidence="2" type="ORF">PGLA1383_LOCUS43336</name>
</gene>
<protein>
    <submittedName>
        <fullName evidence="2">Uncharacterized protein</fullName>
    </submittedName>
</protein>
<comment type="caution">
    <text evidence="2">The sequence shown here is derived from an EMBL/GenBank/DDBJ whole genome shotgun (WGS) entry which is preliminary data.</text>
</comment>
<name>A0A813GGX5_POLGL</name>
<dbReference type="OrthoDB" id="450737at2759"/>
<keyword evidence="3" id="KW-1185">Reference proteome</keyword>
<reference evidence="2" key="1">
    <citation type="submission" date="2021-02" db="EMBL/GenBank/DDBJ databases">
        <authorList>
            <person name="Dougan E. K."/>
            <person name="Rhodes N."/>
            <person name="Thang M."/>
            <person name="Chan C."/>
        </authorList>
    </citation>
    <scope>NUCLEOTIDE SEQUENCE</scope>
</reference>
<evidence type="ECO:0000313" key="3">
    <source>
        <dbReference type="Proteomes" id="UP000654075"/>
    </source>
</evidence>
<dbReference type="AlphaFoldDB" id="A0A813GGX5"/>
<feature type="region of interest" description="Disordered" evidence="1">
    <location>
        <begin position="1"/>
        <end position="66"/>
    </location>
</feature>
<evidence type="ECO:0000313" key="2">
    <source>
        <dbReference type="EMBL" id="CAE8626406.1"/>
    </source>
</evidence>
<accession>A0A813GGX5</accession>
<sequence length="395" mass="42970">MAATRGLSSSSGSSFRPRSKPDACAAARDLQLASSAPTDRPKSASKPRAALWSPKSRLHEETRTKTNSAASDWSVWLLAAESAESHQRGGTVTGRMRRLVHAAVEKASIKGRLADLDHGKAHEFAESCVISLALWRRFGSAEFAETIGWLERTDYAAMSALLPGRAVEAAVEVWKSGRQAAFGDTAALRSVRQHEIRAWGLGCSPAMARELHEAEQACLLMRGQADEDRLVMLRAARASSAGEAVVRAAYERLLLAPHHTFWDLWRKREAVVQAALTGEALGPVREALRQVRGYCGPDRDAERVAWALAVDLRTVTPLSEDEGPVTSSGDYASFLRSRYTRRCLPPVSGAMTFRGFPSRPSDQQTPFPPGRRPFPAVQSCCPPDTTGLPTPVFAV</sequence>